<proteinExistence type="predicted"/>
<evidence type="ECO:0000313" key="2">
    <source>
        <dbReference type="EMBL" id="QFO90882.1"/>
    </source>
</evidence>
<dbReference type="AlphaFoldDB" id="A0A5J6YDC2"/>
<keyword evidence="2" id="KW-0496">Mitochondrion</keyword>
<feature type="transmembrane region" description="Helical" evidence="1">
    <location>
        <begin position="124"/>
        <end position="145"/>
    </location>
</feature>
<keyword evidence="1" id="KW-1133">Transmembrane helix</keyword>
<gene>
    <name evidence="2" type="primary">ORF192</name>
</gene>
<accession>A0A5J6YDC2</accession>
<organism evidence="2">
    <name type="scientific">Cynodon dactylon x Cynodon transvaalensis</name>
    <dbReference type="NCBI Taxonomy" id="1920021"/>
    <lineage>
        <taxon>Eukaryota</taxon>
        <taxon>Viridiplantae</taxon>
        <taxon>Streptophyta</taxon>
        <taxon>Embryophyta</taxon>
        <taxon>Tracheophyta</taxon>
        <taxon>Spermatophyta</taxon>
        <taxon>Magnoliopsida</taxon>
        <taxon>Liliopsida</taxon>
        <taxon>Poales</taxon>
        <taxon>Poaceae</taxon>
        <taxon>PACMAD clade</taxon>
        <taxon>Chloridoideae</taxon>
        <taxon>Cynodonteae</taxon>
        <taxon>Eleusininae</taxon>
        <taxon>Cynodon</taxon>
    </lineage>
</organism>
<reference evidence="2" key="1">
    <citation type="submission" date="2018-11" db="EMBL/GenBank/DDBJ databases">
        <title>Complete mitochondrial genome sequencing and phylogenetic Analysis of Cynodon dactylon Cynodon transvaalensis.</title>
        <authorList>
            <person name="Huang S."/>
            <person name="Shi Y."/>
            <person name="Jiang S."/>
            <person name="Zhou X."/>
            <person name="Liang J."/>
        </authorList>
    </citation>
    <scope>NUCLEOTIDE SEQUENCE</scope>
</reference>
<protein>
    <submittedName>
        <fullName evidence="2">Uncharacterized protein</fullName>
    </submittedName>
</protein>
<dbReference type="EMBL" id="MK175054">
    <property type="protein sequence ID" value="QFO90882.1"/>
    <property type="molecule type" value="Genomic_DNA"/>
</dbReference>
<keyword evidence="1" id="KW-0812">Transmembrane</keyword>
<name>A0A5J6YDC2_9POAL</name>
<sequence length="192" mass="23107">METKGFKGQAVCHTSRRYFSDLGNKILNQMNTLKRVCIKKINYLKEGCTKWKGEMFKLCSSSRLEMFKLCSMLLMKIRKLRLKLLNLLRKLFRICFIAPYRRMIRIIQNQLKSMRRVLKYRVPLGYILLVNIISIQVGLYTWAMLVRNEKRKTEIVYNHFNYPIEGMPKHVEYFDHVNIDQVEYLTIYIYDS</sequence>
<evidence type="ECO:0000256" key="1">
    <source>
        <dbReference type="SAM" id="Phobius"/>
    </source>
</evidence>
<keyword evidence="1" id="KW-0472">Membrane</keyword>
<geneLocation type="mitochondrion" evidence="2"/>